<reference evidence="1" key="1">
    <citation type="journal article" date="2022" name="bioRxiv">
        <title>Sequencing and chromosome-scale assembly of the giantPleurodeles waltlgenome.</title>
        <authorList>
            <person name="Brown T."/>
            <person name="Elewa A."/>
            <person name="Iarovenko S."/>
            <person name="Subramanian E."/>
            <person name="Araus A.J."/>
            <person name="Petzold A."/>
            <person name="Susuki M."/>
            <person name="Suzuki K.-i.T."/>
            <person name="Hayashi T."/>
            <person name="Toyoda A."/>
            <person name="Oliveira C."/>
            <person name="Osipova E."/>
            <person name="Leigh N.D."/>
            <person name="Simon A."/>
            <person name="Yun M.H."/>
        </authorList>
    </citation>
    <scope>NUCLEOTIDE SEQUENCE</scope>
    <source>
        <strain evidence="1">20211129_DDA</strain>
        <tissue evidence="1">Liver</tissue>
    </source>
</reference>
<sequence>MHLVPRLVVCSELCCELHWLSDVLIVTHNPNLKDVLSAVYLQTVRGARAESAAVPLIRALLDICRGE</sequence>
<evidence type="ECO:0000313" key="2">
    <source>
        <dbReference type="Proteomes" id="UP001066276"/>
    </source>
</evidence>
<evidence type="ECO:0000313" key="1">
    <source>
        <dbReference type="EMBL" id="KAJ1144373.1"/>
    </source>
</evidence>
<dbReference type="EMBL" id="JANPWB010000010">
    <property type="protein sequence ID" value="KAJ1144373.1"/>
    <property type="molecule type" value="Genomic_DNA"/>
</dbReference>
<dbReference type="AlphaFoldDB" id="A0AAV7R0Z8"/>
<keyword evidence="2" id="KW-1185">Reference proteome</keyword>
<proteinExistence type="predicted"/>
<name>A0AAV7R0Z8_PLEWA</name>
<gene>
    <name evidence="1" type="ORF">NDU88_010672</name>
</gene>
<organism evidence="1 2">
    <name type="scientific">Pleurodeles waltl</name>
    <name type="common">Iberian ribbed newt</name>
    <dbReference type="NCBI Taxonomy" id="8319"/>
    <lineage>
        <taxon>Eukaryota</taxon>
        <taxon>Metazoa</taxon>
        <taxon>Chordata</taxon>
        <taxon>Craniata</taxon>
        <taxon>Vertebrata</taxon>
        <taxon>Euteleostomi</taxon>
        <taxon>Amphibia</taxon>
        <taxon>Batrachia</taxon>
        <taxon>Caudata</taxon>
        <taxon>Salamandroidea</taxon>
        <taxon>Salamandridae</taxon>
        <taxon>Pleurodelinae</taxon>
        <taxon>Pleurodeles</taxon>
    </lineage>
</organism>
<comment type="caution">
    <text evidence="1">The sequence shown here is derived from an EMBL/GenBank/DDBJ whole genome shotgun (WGS) entry which is preliminary data.</text>
</comment>
<protein>
    <submittedName>
        <fullName evidence="1">Uncharacterized protein</fullName>
    </submittedName>
</protein>
<accession>A0AAV7R0Z8</accession>
<dbReference type="Proteomes" id="UP001066276">
    <property type="component" value="Chromosome 6"/>
</dbReference>